<gene>
    <name evidence="1" type="ORF">SDC9_141207</name>
</gene>
<protein>
    <submittedName>
        <fullName evidence="1">Uncharacterized protein</fullName>
    </submittedName>
</protein>
<comment type="caution">
    <text evidence="1">The sequence shown here is derived from an EMBL/GenBank/DDBJ whole genome shotgun (WGS) entry which is preliminary data.</text>
</comment>
<dbReference type="AlphaFoldDB" id="A0A645DX05"/>
<sequence>MMPKERSPHSIRLMSTVSAYSAMFWIRSSSLRCISLAYMAVQLYLGKFLGNRSSLRWFSSRSHNSTTLLQWDTRMTLRNRTGVSNFTESRKASFIKSLASWLSAGSRVGIFAKREYQRLSCSFCELKSPGSSAVITTRPASAPV</sequence>
<reference evidence="1" key="1">
    <citation type="submission" date="2019-08" db="EMBL/GenBank/DDBJ databases">
        <authorList>
            <person name="Kucharzyk K."/>
            <person name="Murdoch R.W."/>
            <person name="Higgins S."/>
            <person name="Loffler F."/>
        </authorList>
    </citation>
    <scope>NUCLEOTIDE SEQUENCE</scope>
</reference>
<dbReference type="EMBL" id="VSSQ01040758">
    <property type="protein sequence ID" value="MPM94064.1"/>
    <property type="molecule type" value="Genomic_DNA"/>
</dbReference>
<name>A0A645DX05_9ZZZZ</name>
<accession>A0A645DX05</accession>
<proteinExistence type="predicted"/>
<organism evidence="1">
    <name type="scientific">bioreactor metagenome</name>
    <dbReference type="NCBI Taxonomy" id="1076179"/>
    <lineage>
        <taxon>unclassified sequences</taxon>
        <taxon>metagenomes</taxon>
        <taxon>ecological metagenomes</taxon>
    </lineage>
</organism>
<evidence type="ECO:0000313" key="1">
    <source>
        <dbReference type="EMBL" id="MPM94064.1"/>
    </source>
</evidence>